<protein>
    <submittedName>
        <fullName evidence="2">Membrane associated protein</fullName>
    </submittedName>
</protein>
<evidence type="ECO:0000256" key="1">
    <source>
        <dbReference type="SAM" id="MobiDB-lite"/>
    </source>
</evidence>
<feature type="region of interest" description="Disordered" evidence="1">
    <location>
        <begin position="79"/>
        <end position="103"/>
    </location>
</feature>
<dbReference type="AlphaFoldDB" id="A0AAC9K893"/>
<name>A0AAC9K893_9PROT</name>
<reference evidence="3" key="1">
    <citation type="submission" date="2016-11" db="EMBL/GenBank/DDBJ databases">
        <title>Comparative genomic and phenotypic analysis of Granulibacter bethesdensis clinical isolates from patients with chronic granulomatous disease.</title>
        <authorList>
            <person name="Zarember K.A."/>
            <person name="Porcella S.F."/>
            <person name="Chu J."/>
            <person name="Ding L."/>
            <person name="Dahlstrom E."/>
            <person name="Barbian K."/>
            <person name="Martens C."/>
            <person name="Sykora L."/>
            <person name="Kramer S."/>
            <person name="Pettinato A.M."/>
            <person name="Hong H."/>
            <person name="Wald G."/>
            <person name="Berg L.J."/>
            <person name="Rogge L.S."/>
            <person name="Greenberg D.E."/>
            <person name="Falcone E.L."/>
            <person name="Neves J.F."/>
            <person name="Simoes M.J."/>
            <person name="Casal M."/>
            <person name="Rodriguez-Lopez F.C."/>
            <person name="Zelazny A."/>
            <person name="Gallin J.I."/>
            <person name="Holland S.M."/>
        </authorList>
    </citation>
    <scope>NUCLEOTIDE SEQUENCE [LARGE SCALE GENOMIC DNA]</scope>
    <source>
        <strain evidence="3">NIH9.1</strain>
    </source>
</reference>
<evidence type="ECO:0000313" key="2">
    <source>
        <dbReference type="EMBL" id="APH55501.1"/>
    </source>
</evidence>
<sequence length="208" mass="21177">MILYPAGTCPDGTCTVRERSPSMTTKAWEMDIMSHNHSKQGPDFQSSVTLIQANFDSDEAVQAAIDRVMQTGIDRGAISLTHRDNVPAGPDDSVDAPTTETDHRQLRTLGAGVAAAAGAMAAAGAVVATGGAAAPVIGAALAGGMVAGGAAEGIGQAASQAGHEKRETAAESNALILSVSVQDANQQYRAERALSEAGGTSIHRIEKV</sequence>
<dbReference type="EMBL" id="CP018191">
    <property type="protein sequence ID" value="APH55501.1"/>
    <property type="molecule type" value="Genomic_DNA"/>
</dbReference>
<dbReference type="Proteomes" id="UP000182373">
    <property type="component" value="Chromosome"/>
</dbReference>
<accession>A0AAC9K893</accession>
<gene>
    <name evidence="2" type="ORF">GbCGDNIH9_2177</name>
</gene>
<evidence type="ECO:0000313" key="3">
    <source>
        <dbReference type="Proteomes" id="UP000182373"/>
    </source>
</evidence>
<proteinExistence type="predicted"/>
<organism evidence="2 3">
    <name type="scientific">Granulibacter bethesdensis</name>
    <dbReference type="NCBI Taxonomy" id="364410"/>
    <lineage>
        <taxon>Bacteria</taxon>
        <taxon>Pseudomonadati</taxon>
        <taxon>Pseudomonadota</taxon>
        <taxon>Alphaproteobacteria</taxon>
        <taxon>Acetobacterales</taxon>
        <taxon>Acetobacteraceae</taxon>
        <taxon>Granulibacter</taxon>
    </lineage>
</organism>